<keyword evidence="5" id="KW-0949">S-adenosyl-L-methionine</keyword>
<dbReference type="FunFam" id="3.40.50.12160:FF:000003">
    <property type="entry name" value="CDK5 regulatory subunit-associated protein 1"/>
    <property type="match status" value="1"/>
</dbReference>
<accession>A0A235BX68</accession>
<dbReference type="FunFam" id="3.80.30.20:FF:000001">
    <property type="entry name" value="tRNA-2-methylthio-N(6)-dimethylallyladenosine synthase 2"/>
    <property type="match status" value="1"/>
</dbReference>
<dbReference type="InterPro" id="IPR005839">
    <property type="entry name" value="Methylthiotransferase"/>
</dbReference>
<dbReference type="PROSITE" id="PS01278">
    <property type="entry name" value="MTTASE_RADICAL"/>
    <property type="match status" value="1"/>
</dbReference>
<sequence>MRIHIITYGCQMNVYDSRMVASLFKGEGVEETDNPEDADIIIVNTCSVREHAERRALGRISSLQKLRREKPELVLVVIGCMAERLGDNIPGADFFIGPRKYDRLPETIREIVSSKQYAVSSPSGIVTLLNSSASTGQVTFHPIRYRYRVNGINRQYAVGSMRVGATSRLRKPPHPYPEPDRGVTAFLPVMRGCDNFCSYCIVPYVRGKAVSRNPEDILDELRYLKERGVREVALLGQSVNEYRYGETPFRQLLRMVDKESSGVRIRFLTSHPAYMNDELIEAIAECNSVCESVHLPLQSGSDRILQLMERRYSVDEYRHWIRRLRDRIENIAITTDIIVGFPTETEEDFKKTLDIVRKTRFDFAYMFMYSRREGTKAAGFSDGVSLEVKKGRLERLIALQNGITREKNGELVGKEVEILIEGKSRREGLPMGKTRTGKEVIIKMQSEKCKVRNVKMGECVNVYVESISGWTLIGKTLE</sequence>
<dbReference type="SMART" id="SM00729">
    <property type="entry name" value="Elp3"/>
    <property type="match status" value="1"/>
</dbReference>
<keyword evidence="7" id="KW-0408">Iron</keyword>
<reference evidence="16 17" key="1">
    <citation type="submission" date="2017-07" db="EMBL/GenBank/DDBJ databases">
        <title>Recovery of genomes from metagenomes via a dereplication, aggregation, and scoring strategy.</title>
        <authorList>
            <person name="Sieber C.M."/>
            <person name="Probst A.J."/>
            <person name="Sharrar A."/>
            <person name="Thomas B.C."/>
            <person name="Hess M."/>
            <person name="Tringe S.G."/>
            <person name="Banfield J.F."/>
        </authorList>
    </citation>
    <scope>NUCLEOTIDE SEQUENCE [LARGE SCALE GENOMIC DNA]</scope>
    <source>
        <strain evidence="16">JGI_Cruoil_03_44_89</strain>
    </source>
</reference>
<dbReference type="GO" id="GO:0051539">
    <property type="term" value="F:4 iron, 4 sulfur cluster binding"/>
    <property type="evidence" value="ECO:0007669"/>
    <property type="project" value="UniProtKB-KW"/>
</dbReference>
<evidence type="ECO:0000259" key="13">
    <source>
        <dbReference type="PROSITE" id="PS50926"/>
    </source>
</evidence>
<dbReference type="GO" id="GO:0046872">
    <property type="term" value="F:metal ion binding"/>
    <property type="evidence" value="ECO:0007669"/>
    <property type="project" value="UniProtKB-KW"/>
</dbReference>
<dbReference type="InterPro" id="IPR023404">
    <property type="entry name" value="rSAM_horseshoe"/>
</dbReference>
<keyword evidence="3" id="KW-0004">4Fe-4S</keyword>
<proteinExistence type="predicted"/>
<comment type="function">
    <text evidence="2">Catalyzes the methylthiolation of N6-(dimethylallyl)adenosine (i(6)A), leading to the formation of 2-methylthio-N6-(dimethylallyl)adenosine (ms(2)i(6)A) at position 37 in tRNAs that read codons beginning with uridine.</text>
</comment>
<evidence type="ECO:0000256" key="3">
    <source>
        <dbReference type="ARBA" id="ARBA00022485"/>
    </source>
</evidence>
<evidence type="ECO:0000256" key="6">
    <source>
        <dbReference type="ARBA" id="ARBA00022723"/>
    </source>
</evidence>
<dbReference type="Pfam" id="PF00919">
    <property type="entry name" value="UPF0004"/>
    <property type="match status" value="1"/>
</dbReference>
<gene>
    <name evidence="16" type="ORF">CH333_03500</name>
</gene>
<dbReference type="AlphaFoldDB" id="A0A235BX68"/>
<evidence type="ECO:0000313" key="16">
    <source>
        <dbReference type="EMBL" id="OYD16377.1"/>
    </source>
</evidence>
<dbReference type="Gene3D" id="3.80.30.20">
    <property type="entry name" value="tm_1862 like domain"/>
    <property type="match status" value="1"/>
</dbReference>
<evidence type="ECO:0000259" key="15">
    <source>
        <dbReference type="PROSITE" id="PS51918"/>
    </source>
</evidence>
<feature type="domain" description="MTTase N-terminal" evidence="14">
    <location>
        <begin position="1"/>
        <end position="113"/>
    </location>
</feature>
<dbReference type="Pfam" id="PF01938">
    <property type="entry name" value="TRAM"/>
    <property type="match status" value="1"/>
</dbReference>
<dbReference type="InterPro" id="IPR020612">
    <property type="entry name" value="Methylthiotransferase_CS"/>
</dbReference>
<evidence type="ECO:0000256" key="9">
    <source>
        <dbReference type="ARBA" id="ARBA00033765"/>
    </source>
</evidence>
<dbReference type="SFLD" id="SFLDS00029">
    <property type="entry name" value="Radical_SAM"/>
    <property type="match status" value="1"/>
</dbReference>
<dbReference type="CDD" id="cd01335">
    <property type="entry name" value="Radical_SAM"/>
    <property type="match status" value="1"/>
</dbReference>
<feature type="domain" description="Radical SAM core" evidence="15">
    <location>
        <begin position="179"/>
        <end position="406"/>
    </location>
</feature>
<dbReference type="NCBIfam" id="TIGR00089">
    <property type="entry name" value="MiaB/RimO family radical SAM methylthiotransferase"/>
    <property type="match status" value="1"/>
</dbReference>
<dbReference type="PROSITE" id="PS51449">
    <property type="entry name" value="MTTASE_N"/>
    <property type="match status" value="1"/>
</dbReference>
<evidence type="ECO:0000313" key="17">
    <source>
        <dbReference type="Proteomes" id="UP000215215"/>
    </source>
</evidence>
<comment type="caution">
    <text evidence="16">The sequence shown here is derived from an EMBL/GenBank/DDBJ whole genome shotgun (WGS) entry which is preliminary data.</text>
</comment>
<evidence type="ECO:0000256" key="2">
    <source>
        <dbReference type="ARBA" id="ARBA00003234"/>
    </source>
</evidence>
<dbReference type="InterPro" id="IPR058240">
    <property type="entry name" value="rSAM_sf"/>
</dbReference>
<dbReference type="PROSITE" id="PS50926">
    <property type="entry name" value="TRAM"/>
    <property type="match status" value="1"/>
</dbReference>
<dbReference type="PANTHER" id="PTHR43020:SF2">
    <property type="entry name" value="MITOCHONDRIAL TRNA METHYLTHIOTRANSFERASE CDK5RAP1"/>
    <property type="match status" value="1"/>
</dbReference>
<dbReference type="SFLD" id="SFLDG01082">
    <property type="entry name" value="B12-binding_domain_containing"/>
    <property type="match status" value="1"/>
</dbReference>
<protein>
    <recommendedName>
        <fullName evidence="10">tRNA-2-methylthio-N(6)-dimethylallyladenosine synthase</fullName>
        <ecNumber evidence="9">2.8.4.3</ecNumber>
    </recommendedName>
    <alternativeName>
        <fullName evidence="12">(Dimethylallyl)adenosine tRNA methylthiotransferase MiaB</fullName>
    </alternativeName>
    <alternativeName>
        <fullName evidence="11">tRNA-i(6)A37 methylthiotransferase</fullName>
    </alternativeName>
</protein>
<dbReference type="PROSITE" id="PS51918">
    <property type="entry name" value="RADICAL_SAM"/>
    <property type="match status" value="1"/>
</dbReference>
<dbReference type="SUPFAM" id="SSF102114">
    <property type="entry name" value="Radical SAM enzymes"/>
    <property type="match status" value="1"/>
</dbReference>
<dbReference type="InterPro" id="IPR007197">
    <property type="entry name" value="rSAM"/>
</dbReference>
<evidence type="ECO:0000256" key="10">
    <source>
        <dbReference type="ARBA" id="ARBA00068570"/>
    </source>
</evidence>
<dbReference type="InterPro" id="IPR038135">
    <property type="entry name" value="Methylthiotransferase_N_sf"/>
</dbReference>
<dbReference type="GO" id="GO:0005829">
    <property type="term" value="C:cytosol"/>
    <property type="evidence" value="ECO:0007669"/>
    <property type="project" value="TreeGrafter"/>
</dbReference>
<comment type="cofactor">
    <cofactor evidence="1">
        <name>[4Fe-4S] cluster</name>
        <dbReference type="ChEBI" id="CHEBI:49883"/>
    </cofactor>
</comment>
<evidence type="ECO:0000256" key="7">
    <source>
        <dbReference type="ARBA" id="ARBA00023004"/>
    </source>
</evidence>
<name>A0A235BX68_UNCW3</name>
<dbReference type="SFLD" id="SFLDF00273">
    <property type="entry name" value="(dimethylallyl)adenosine_tRNA"/>
    <property type="match status" value="1"/>
</dbReference>
<dbReference type="InterPro" id="IPR006463">
    <property type="entry name" value="MiaB_methiolase"/>
</dbReference>
<dbReference type="PANTHER" id="PTHR43020">
    <property type="entry name" value="CDK5 REGULATORY SUBUNIT-ASSOCIATED PROTEIN 1"/>
    <property type="match status" value="1"/>
</dbReference>
<dbReference type="Pfam" id="PF04055">
    <property type="entry name" value="Radical_SAM"/>
    <property type="match status" value="1"/>
</dbReference>
<dbReference type="EMBL" id="NOZQ01000069">
    <property type="protein sequence ID" value="OYD16377.1"/>
    <property type="molecule type" value="Genomic_DNA"/>
</dbReference>
<dbReference type="Gene3D" id="3.40.50.12160">
    <property type="entry name" value="Methylthiotransferase, N-terminal domain"/>
    <property type="match status" value="1"/>
</dbReference>
<evidence type="ECO:0000256" key="4">
    <source>
        <dbReference type="ARBA" id="ARBA00022679"/>
    </source>
</evidence>
<feature type="domain" description="TRAM" evidence="13">
    <location>
        <begin position="409"/>
        <end position="478"/>
    </location>
</feature>
<organism evidence="16 17">
    <name type="scientific">candidate division WOR-3 bacterium JGI_Cruoil_03_44_89</name>
    <dbReference type="NCBI Taxonomy" id="1973748"/>
    <lineage>
        <taxon>Bacteria</taxon>
        <taxon>Bacteria division WOR-3</taxon>
    </lineage>
</organism>
<evidence type="ECO:0000256" key="5">
    <source>
        <dbReference type="ARBA" id="ARBA00022691"/>
    </source>
</evidence>
<dbReference type="InterPro" id="IPR002792">
    <property type="entry name" value="TRAM_dom"/>
</dbReference>
<evidence type="ECO:0000256" key="12">
    <source>
        <dbReference type="ARBA" id="ARBA00081141"/>
    </source>
</evidence>
<evidence type="ECO:0000256" key="1">
    <source>
        <dbReference type="ARBA" id="ARBA00001966"/>
    </source>
</evidence>
<keyword evidence="8" id="KW-0411">Iron-sulfur</keyword>
<dbReference type="EC" id="2.8.4.3" evidence="9"/>
<dbReference type="GO" id="GO:0035597">
    <property type="term" value="F:tRNA-2-methylthio-N(6)-dimethylallyladenosine(37) synthase activity"/>
    <property type="evidence" value="ECO:0007669"/>
    <property type="project" value="UniProtKB-EC"/>
</dbReference>
<dbReference type="InterPro" id="IPR006638">
    <property type="entry name" value="Elp3/MiaA/NifB-like_rSAM"/>
</dbReference>
<evidence type="ECO:0000256" key="8">
    <source>
        <dbReference type="ARBA" id="ARBA00023014"/>
    </source>
</evidence>
<dbReference type="Proteomes" id="UP000215215">
    <property type="component" value="Unassembled WGS sequence"/>
</dbReference>
<dbReference type="InterPro" id="IPR013848">
    <property type="entry name" value="Methylthiotransferase_N"/>
</dbReference>
<evidence type="ECO:0000256" key="11">
    <source>
        <dbReference type="ARBA" id="ARBA00080698"/>
    </source>
</evidence>
<dbReference type="SFLD" id="SFLDG01061">
    <property type="entry name" value="methylthiotransferase"/>
    <property type="match status" value="1"/>
</dbReference>
<evidence type="ECO:0000259" key="14">
    <source>
        <dbReference type="PROSITE" id="PS51449"/>
    </source>
</evidence>
<keyword evidence="4" id="KW-0808">Transferase</keyword>
<keyword evidence="6" id="KW-0479">Metal-binding</keyword>